<proteinExistence type="predicted"/>
<evidence type="ECO:0000256" key="1">
    <source>
        <dbReference type="SAM" id="Phobius"/>
    </source>
</evidence>
<name>A0A4Z0JIE9_9LACO</name>
<comment type="caution">
    <text evidence="2">The sequence shown here is derived from an EMBL/GenBank/DDBJ whole genome shotgun (WGS) entry which is preliminary data.</text>
</comment>
<feature type="transmembrane region" description="Helical" evidence="1">
    <location>
        <begin position="39"/>
        <end position="61"/>
    </location>
</feature>
<keyword evidence="3" id="KW-1185">Reference proteome</keyword>
<feature type="transmembrane region" description="Helical" evidence="1">
    <location>
        <begin position="466"/>
        <end position="488"/>
    </location>
</feature>
<feature type="transmembrane region" description="Helical" evidence="1">
    <location>
        <begin position="187"/>
        <end position="205"/>
    </location>
</feature>
<keyword evidence="1" id="KW-1133">Transmembrane helix</keyword>
<protein>
    <submittedName>
        <fullName evidence="2">ABC transporter permease</fullName>
    </submittedName>
</protein>
<evidence type="ECO:0000313" key="2">
    <source>
        <dbReference type="EMBL" id="TGD21825.1"/>
    </source>
</evidence>
<dbReference type="AlphaFoldDB" id="A0A4Z0JIE9"/>
<feature type="transmembrane region" description="Helical" evidence="1">
    <location>
        <begin position="73"/>
        <end position="96"/>
    </location>
</feature>
<gene>
    <name evidence="2" type="ORF">EGT49_10280</name>
</gene>
<dbReference type="Proteomes" id="UP000298021">
    <property type="component" value="Unassembled WGS sequence"/>
</dbReference>
<keyword evidence="1" id="KW-0812">Transmembrane</keyword>
<feature type="transmembrane region" description="Helical" evidence="1">
    <location>
        <begin position="117"/>
        <end position="138"/>
    </location>
</feature>
<feature type="transmembrane region" description="Helical" evidence="1">
    <location>
        <begin position="307"/>
        <end position="329"/>
    </location>
</feature>
<reference evidence="2 3" key="1">
    <citation type="submission" date="2018-10" db="EMBL/GenBank/DDBJ databases">
        <title>Lactobacillus sp. R7 and Lactobacillus sp. R19 isolated from fermented mustard green product of Taiwan.</title>
        <authorList>
            <person name="Lin S.-T."/>
        </authorList>
    </citation>
    <scope>NUCLEOTIDE SEQUENCE [LARGE SCALE GENOMIC DNA]</scope>
    <source>
        <strain evidence="2 3">BCRC 81127</strain>
    </source>
</reference>
<feature type="transmembrane region" description="Helical" evidence="1">
    <location>
        <begin position="150"/>
        <end position="175"/>
    </location>
</feature>
<feature type="transmembrane region" description="Helical" evidence="1">
    <location>
        <begin position="390"/>
        <end position="410"/>
    </location>
</feature>
<evidence type="ECO:0000313" key="3">
    <source>
        <dbReference type="Proteomes" id="UP000298021"/>
    </source>
</evidence>
<sequence length="524" mass="59100">MFNRQFKALMAVNLRLLNPQMTSKYRKKGLVGTKMTKKLLLQFVFNLLIFGVIYGFSMFTIDYSKMPGMFTSYILMFLILGISQSMFGIYNVFFAGKDLNSYAPLPFKQSEIFISKIVTVVLNIVPFTIPLVTILFLTGMRNGVTLPVNLVVSLISYLLVLTIVLLICAIIVLKLTQIKTVQKHPSMTMNALMMISLAAAMFGILSTNQASNASGDFIKIKFLLPLFYLSRDPFSSGGLITLLTLFVILIGLIFGVKAFVLPHLMDQVTQVSASFQRNTSRRKHHESHSIVKILNLYNRQLLHEPNLLLQVLVNSVMVPLIFVISFGFARIPADLPLKWVGVFFVGGIALAFFNTNQGTLIANLIALDRENFDFVKSLPISMKKYLRQKFLLGFVFQNVINLVLVVVIAIVTKMSFVMLISTILGSFLGTYLVGQYYFARDFRLRITNWTSITELFNRGGGNFEMVGIMFIIIIVSVIALVAYSMAIFKASNPMIINSLVAILILIVSFAVHLHYQKYFWKKFN</sequence>
<dbReference type="OrthoDB" id="2176387at2"/>
<feature type="transmembrane region" description="Helical" evidence="1">
    <location>
        <begin position="234"/>
        <end position="256"/>
    </location>
</feature>
<organism evidence="2 3">
    <name type="scientific">Companilactobacillus suantsaicola</name>
    <dbReference type="NCBI Taxonomy" id="2487723"/>
    <lineage>
        <taxon>Bacteria</taxon>
        <taxon>Bacillati</taxon>
        <taxon>Bacillota</taxon>
        <taxon>Bacilli</taxon>
        <taxon>Lactobacillales</taxon>
        <taxon>Lactobacillaceae</taxon>
        <taxon>Companilactobacillus</taxon>
    </lineage>
</organism>
<dbReference type="EMBL" id="RKLY01000031">
    <property type="protein sequence ID" value="TGD21825.1"/>
    <property type="molecule type" value="Genomic_DNA"/>
</dbReference>
<feature type="transmembrane region" description="Helical" evidence="1">
    <location>
        <begin position="416"/>
        <end position="438"/>
    </location>
</feature>
<accession>A0A4Z0JIE9</accession>
<feature type="transmembrane region" description="Helical" evidence="1">
    <location>
        <begin position="335"/>
        <end position="353"/>
    </location>
</feature>
<keyword evidence="1" id="KW-0472">Membrane</keyword>
<feature type="transmembrane region" description="Helical" evidence="1">
    <location>
        <begin position="494"/>
        <end position="515"/>
    </location>
</feature>